<dbReference type="GO" id="GO:0005737">
    <property type="term" value="C:cytoplasm"/>
    <property type="evidence" value="ECO:0007669"/>
    <property type="project" value="UniProtKB-SubCell"/>
</dbReference>
<dbReference type="PANTHER" id="PTHR12612">
    <property type="entry name" value="NUCLEAR TRANSPORT FACTOR 2"/>
    <property type="match status" value="1"/>
</dbReference>
<dbReference type="InParanoid" id="V4UJ39"/>
<dbReference type="Gramene" id="ESR62326">
    <property type="protein sequence ID" value="ESR62326"/>
    <property type="gene ID" value="CICLE_v10016912mg"/>
</dbReference>
<organism evidence="7 8">
    <name type="scientific">Citrus clementina</name>
    <name type="common">Clementine</name>
    <name type="synonym">Citrus deliciosa x Citrus sinensis</name>
    <dbReference type="NCBI Taxonomy" id="85681"/>
    <lineage>
        <taxon>Eukaryota</taxon>
        <taxon>Viridiplantae</taxon>
        <taxon>Streptophyta</taxon>
        <taxon>Embryophyta</taxon>
        <taxon>Tracheophyta</taxon>
        <taxon>Spermatophyta</taxon>
        <taxon>Magnoliopsida</taxon>
        <taxon>eudicotyledons</taxon>
        <taxon>Gunneridae</taxon>
        <taxon>Pentapetalae</taxon>
        <taxon>rosids</taxon>
        <taxon>malvids</taxon>
        <taxon>Sapindales</taxon>
        <taxon>Rutaceae</taxon>
        <taxon>Aurantioideae</taxon>
        <taxon>Citrus</taxon>
    </lineage>
</organism>
<dbReference type="InterPro" id="IPR045875">
    <property type="entry name" value="NTF2"/>
</dbReference>
<evidence type="ECO:0000256" key="5">
    <source>
        <dbReference type="ARBA" id="ARBA00062736"/>
    </source>
</evidence>
<dbReference type="InterPro" id="IPR032710">
    <property type="entry name" value="NTF2-like_dom_sf"/>
</dbReference>
<dbReference type="FunCoup" id="V4UJ39">
    <property type="interactions" value="2637"/>
</dbReference>
<evidence type="ECO:0000256" key="4">
    <source>
        <dbReference type="ARBA" id="ARBA00058161"/>
    </source>
</evidence>
<reference evidence="7 8" key="1">
    <citation type="submission" date="2013-10" db="EMBL/GenBank/DDBJ databases">
        <authorList>
            <consortium name="International Citrus Genome Consortium"/>
            <person name="Jenkins J."/>
            <person name="Schmutz J."/>
            <person name="Prochnik S."/>
            <person name="Rokhsar D."/>
            <person name="Gmitter F."/>
            <person name="Ollitrault P."/>
            <person name="Machado M."/>
            <person name="Talon M."/>
            <person name="Wincker P."/>
            <person name="Jaillon O."/>
            <person name="Morgante M."/>
        </authorList>
    </citation>
    <scope>NUCLEOTIDE SEQUENCE</scope>
    <source>
        <strain evidence="8">cv. Clemenules</strain>
    </source>
</reference>
<dbReference type="OMA" id="FGNDRTQ"/>
<dbReference type="STRING" id="85681.V4UJ39"/>
<dbReference type="InterPro" id="IPR018222">
    <property type="entry name" value="Nuclear_transport_factor_2_euk"/>
</dbReference>
<dbReference type="AlphaFoldDB" id="V4UJ39"/>
<sequence length="177" mass="20453">MNDHSIQKRQHYIDSPQHYPSITLTSHVTVHYYFNFGLVETTEEEELERKDRMEDQTELVGKTFVGHYYHLFDNDRASLSSLYQPTSMLTFEGQKIFGVDDISTKFNQLPFDQCRHMISTIDSQPCPSTGGLLIFVSGSLQLAGEDHHLRFSQMFHLIPTPRGSFAVQNDIFRLNYG</sequence>
<dbReference type="SUPFAM" id="SSF54427">
    <property type="entry name" value="NTF2-like"/>
    <property type="match status" value="1"/>
</dbReference>
<comment type="subunit">
    <text evidence="5">Interacts with RAN1.</text>
</comment>
<dbReference type="eggNOG" id="KOG2104">
    <property type="taxonomic scope" value="Eukaryota"/>
</dbReference>
<evidence type="ECO:0000313" key="8">
    <source>
        <dbReference type="Proteomes" id="UP000030687"/>
    </source>
</evidence>
<proteinExistence type="predicted"/>
<evidence type="ECO:0000256" key="2">
    <source>
        <dbReference type="ARBA" id="ARBA00004496"/>
    </source>
</evidence>
<dbReference type="EMBL" id="KI536312">
    <property type="protein sequence ID" value="ESR62326.1"/>
    <property type="molecule type" value="Genomic_DNA"/>
</dbReference>
<dbReference type="GO" id="GO:0006606">
    <property type="term" value="P:protein import into nucleus"/>
    <property type="evidence" value="ECO:0007669"/>
    <property type="project" value="UniProtKB-ARBA"/>
</dbReference>
<name>V4UJ39_CITCL</name>
<protein>
    <recommendedName>
        <fullName evidence="6">NTF2 domain-containing protein</fullName>
    </recommendedName>
</protein>
<keyword evidence="3" id="KW-0963">Cytoplasm</keyword>
<evidence type="ECO:0000259" key="6">
    <source>
        <dbReference type="PROSITE" id="PS50177"/>
    </source>
</evidence>
<dbReference type="Proteomes" id="UP000030687">
    <property type="component" value="Unassembled WGS sequence"/>
</dbReference>
<evidence type="ECO:0000313" key="7">
    <source>
        <dbReference type="EMBL" id="ESR62326.1"/>
    </source>
</evidence>
<dbReference type="Gene3D" id="3.10.450.50">
    <property type="match status" value="1"/>
</dbReference>
<feature type="domain" description="NTF2" evidence="6">
    <location>
        <begin position="60"/>
        <end position="174"/>
    </location>
</feature>
<comment type="function">
    <text evidence="4">Facilitates protein transport into the nucleus. Interacts with various nucleoporins and with Ran-GDP. Could be part of a multicomponent system of cytosolic factors that assemble at the pore complex during nuclear import.</text>
</comment>
<dbReference type="PROSITE" id="PS50177">
    <property type="entry name" value="NTF2_DOMAIN"/>
    <property type="match status" value="1"/>
</dbReference>
<keyword evidence="8" id="KW-1185">Reference proteome</keyword>
<dbReference type="CDD" id="cd00780">
    <property type="entry name" value="NTF2"/>
    <property type="match status" value="1"/>
</dbReference>
<comment type="subcellular location">
    <subcellularLocation>
        <location evidence="2">Cytoplasm</location>
    </subcellularLocation>
    <subcellularLocation>
        <location evidence="1">Nucleus envelope</location>
    </subcellularLocation>
</comment>
<evidence type="ECO:0000256" key="1">
    <source>
        <dbReference type="ARBA" id="ARBA00004259"/>
    </source>
</evidence>
<dbReference type="InterPro" id="IPR002075">
    <property type="entry name" value="NTF2_dom"/>
</dbReference>
<dbReference type="Pfam" id="PF02136">
    <property type="entry name" value="NTF2"/>
    <property type="match status" value="1"/>
</dbReference>
<dbReference type="FunFam" id="3.10.450.50:FF:000005">
    <property type="entry name" value="Nuclear transport factor 2"/>
    <property type="match status" value="1"/>
</dbReference>
<evidence type="ECO:0000256" key="3">
    <source>
        <dbReference type="ARBA" id="ARBA00022490"/>
    </source>
</evidence>
<gene>
    <name evidence="7" type="ORF">CICLE_v10016912mg</name>
</gene>
<accession>V4UJ39</accession>
<dbReference type="GO" id="GO:0005635">
    <property type="term" value="C:nuclear envelope"/>
    <property type="evidence" value="ECO:0007669"/>
    <property type="project" value="UniProtKB-SubCell"/>
</dbReference>